<dbReference type="AlphaFoldDB" id="A0A091DP96"/>
<keyword evidence="2" id="KW-0732">Signal</keyword>
<dbReference type="InterPro" id="IPR026187">
    <property type="entry name" value="Aven"/>
</dbReference>
<proteinExistence type="predicted"/>
<dbReference type="STRING" id="885580.ENSFDAP00000008166"/>
<dbReference type="GO" id="GO:0010972">
    <property type="term" value="P:negative regulation of G2/M transition of mitotic cell cycle"/>
    <property type="evidence" value="ECO:0007669"/>
    <property type="project" value="TreeGrafter"/>
</dbReference>
<name>A0A091DP96_FUKDA</name>
<dbReference type="InterPro" id="IPR019008">
    <property type="entry name" value="Beta_sandwich_EMC7"/>
</dbReference>
<feature type="chain" id="PRO_5001873283" description="ER membrane protein complex subunit 7 beta-sandwich domain-containing protein" evidence="2">
    <location>
        <begin position="23"/>
        <end position="555"/>
    </location>
</feature>
<gene>
    <name evidence="4" type="ORF">H920_05513</name>
</gene>
<dbReference type="EMBL" id="KN122106">
    <property type="protein sequence ID" value="KFO32897.1"/>
    <property type="molecule type" value="Genomic_DNA"/>
</dbReference>
<evidence type="ECO:0000256" key="2">
    <source>
        <dbReference type="SAM" id="SignalP"/>
    </source>
</evidence>
<feature type="region of interest" description="Disordered" evidence="1">
    <location>
        <begin position="283"/>
        <end position="309"/>
    </location>
</feature>
<feature type="region of interest" description="Disordered" evidence="1">
    <location>
        <begin position="219"/>
        <end position="241"/>
    </location>
</feature>
<dbReference type="Pfam" id="PF09430">
    <property type="entry name" value="EMC7_beta-sandw"/>
    <property type="match status" value="1"/>
</dbReference>
<accession>A0A091DP96</accession>
<keyword evidence="5" id="KW-1185">Reference proteome</keyword>
<evidence type="ECO:0000313" key="4">
    <source>
        <dbReference type="EMBL" id="KFO32897.1"/>
    </source>
</evidence>
<dbReference type="eggNOG" id="KOG3306">
    <property type="taxonomic scope" value="Eukaryota"/>
</dbReference>
<feature type="region of interest" description="Disordered" evidence="1">
    <location>
        <begin position="407"/>
        <end position="555"/>
    </location>
</feature>
<feature type="compositionally biased region" description="Low complexity" evidence="1">
    <location>
        <begin position="219"/>
        <end position="235"/>
    </location>
</feature>
<feature type="compositionally biased region" description="Acidic residues" evidence="1">
    <location>
        <begin position="543"/>
        <end position="555"/>
    </location>
</feature>
<evidence type="ECO:0000256" key="1">
    <source>
        <dbReference type="SAM" id="MobiDB-lite"/>
    </source>
</evidence>
<feature type="compositionally biased region" description="Acidic residues" evidence="1">
    <location>
        <begin position="286"/>
        <end position="297"/>
    </location>
</feature>
<dbReference type="PANTHER" id="PTHR16524">
    <property type="entry name" value="CELL DEATH REGULATOR AVEN"/>
    <property type="match status" value="1"/>
</dbReference>
<organism evidence="4 5">
    <name type="scientific">Fukomys damarensis</name>
    <name type="common">Damaraland mole rat</name>
    <name type="synonym">Cryptomys damarensis</name>
    <dbReference type="NCBI Taxonomy" id="885580"/>
    <lineage>
        <taxon>Eukaryota</taxon>
        <taxon>Metazoa</taxon>
        <taxon>Chordata</taxon>
        <taxon>Craniata</taxon>
        <taxon>Vertebrata</taxon>
        <taxon>Euteleostomi</taxon>
        <taxon>Mammalia</taxon>
        <taxon>Eutheria</taxon>
        <taxon>Euarchontoglires</taxon>
        <taxon>Glires</taxon>
        <taxon>Rodentia</taxon>
        <taxon>Hystricomorpha</taxon>
        <taxon>Bathyergidae</taxon>
        <taxon>Fukomys</taxon>
    </lineage>
</organism>
<sequence length="555" mass="60810">MAGALCGFFAVLLLLLSGDAQSSEVPGAAAEGLGGSGVGLGDRFKIEGRAVVPGVKPQDWISAARVLVDGEEHVGFLKTDGSFVVHDIPSGSYVVEVISPAYKFDPVRVDITSKGKMRARYVNYIKTSEVVRLPYPLQMKSSGPPSYFIKRESWGWTDFLMNPMVMMMVLPLLIFVLLPKVVNTSDPDMRREMEQSMNMLNSNHELPDVSEFMTRLFSSKSSGKSSSGSSKTGKMGELKLSQSRPELPVRVRLSQAGFIVTGWLPKFLDCGTLVVWQSYPGRVGDDSDAETDSEENDEQRNYPKRKITSNWDRYQDAEKEVNNESGESQRGTDFSVLLSSAGDSFSQFRFAEEKEWDGEASCPKQNSALYVDSVSLVRALQELPLSLRLNVEAELIQTMVPLELPQVKPKRNDEGKGLGMQLKGPLGPGGRGPISELRSSTSGRPGSLGKDSPRPGPSAASQKPDSPLQSAADHLEEELDLLLNLDAPVKEEDNILPEQTSQDLKSEKDGPVAQDEQVPAKPSVTEEKNTDSEQPSTSKNVTEEELEDWLDSMIS</sequence>
<evidence type="ECO:0000259" key="3">
    <source>
        <dbReference type="Pfam" id="PF09430"/>
    </source>
</evidence>
<feature type="signal peptide" evidence="2">
    <location>
        <begin position="1"/>
        <end position="22"/>
    </location>
</feature>
<dbReference type="PANTHER" id="PTHR16524:SF2">
    <property type="entry name" value="CELL DEATH REGULATOR AVEN"/>
    <property type="match status" value="1"/>
</dbReference>
<dbReference type="Proteomes" id="UP000028990">
    <property type="component" value="Unassembled WGS sequence"/>
</dbReference>
<evidence type="ECO:0000313" key="5">
    <source>
        <dbReference type="Proteomes" id="UP000028990"/>
    </source>
</evidence>
<feature type="compositionally biased region" description="Polar residues" evidence="1">
    <location>
        <begin position="459"/>
        <end position="469"/>
    </location>
</feature>
<feature type="domain" description="ER membrane protein complex subunit 7 beta-sandwich" evidence="3">
    <location>
        <begin position="56"/>
        <end position="167"/>
    </location>
</feature>
<protein>
    <recommendedName>
        <fullName evidence="3">ER membrane protein complex subunit 7 beta-sandwich domain-containing protein</fullName>
    </recommendedName>
</protein>
<reference evidence="4 5" key="1">
    <citation type="submission" date="2013-11" db="EMBL/GenBank/DDBJ databases">
        <title>The Damaraland mole rat (Fukomys damarensis) genome and evolution of African mole rats.</title>
        <authorList>
            <person name="Gladyshev V.N."/>
            <person name="Fang X."/>
        </authorList>
    </citation>
    <scope>NUCLEOTIDE SEQUENCE [LARGE SCALE GENOMIC DNA]</scope>
    <source>
        <tissue evidence="4">Liver</tissue>
    </source>
</reference>